<evidence type="ECO:0000313" key="2">
    <source>
        <dbReference type="EMBL" id="NEU96848.1"/>
    </source>
</evidence>
<protein>
    <submittedName>
        <fullName evidence="2">ABC transporter permease</fullName>
    </submittedName>
</protein>
<dbReference type="Proteomes" id="UP000468531">
    <property type="component" value="Unassembled WGS sequence"/>
</dbReference>
<evidence type="ECO:0000313" key="3">
    <source>
        <dbReference type="Proteomes" id="UP000468531"/>
    </source>
</evidence>
<name>A0A6P1BEH6_9BRAD</name>
<sequence>MSFLSDPRWRDAAAQLPDYLGSHVQVSLAALALGLVISLPLAILARNHAVIRGILLG</sequence>
<dbReference type="EMBL" id="VKHP01000044">
    <property type="protein sequence ID" value="NEU96848.1"/>
    <property type="molecule type" value="Genomic_DNA"/>
</dbReference>
<keyword evidence="1" id="KW-1133">Transmembrane helix</keyword>
<keyword evidence="1" id="KW-0812">Transmembrane</keyword>
<reference evidence="2 3" key="1">
    <citation type="journal article" date="2020" name="Arch. Microbiol.">
        <title>Bradyrhizobium uaiense sp. nov., a new highly efficient cowpea symbiont.</title>
        <authorList>
            <person name="Cabral Michel D."/>
            <person name="Azarias Guimaraes A."/>
            <person name="Martins da Costa E."/>
            <person name="Soares de Carvalho T."/>
            <person name="Balsanelli E."/>
            <person name="Willems A."/>
            <person name="Maltempi de Souza E."/>
            <person name="de Souza Moreira F.M."/>
        </authorList>
    </citation>
    <scope>NUCLEOTIDE SEQUENCE [LARGE SCALE GENOMIC DNA]</scope>
    <source>
        <strain evidence="2 3">UFLA 03-164</strain>
    </source>
</reference>
<gene>
    <name evidence="2" type="ORF">FNJ47_13595</name>
</gene>
<comment type="caution">
    <text evidence="2">The sequence shown here is derived from an EMBL/GenBank/DDBJ whole genome shotgun (WGS) entry which is preliminary data.</text>
</comment>
<keyword evidence="3" id="KW-1185">Reference proteome</keyword>
<dbReference type="AlphaFoldDB" id="A0A6P1BEH6"/>
<keyword evidence="1" id="KW-0472">Membrane</keyword>
<feature type="transmembrane region" description="Helical" evidence="1">
    <location>
        <begin position="26"/>
        <end position="45"/>
    </location>
</feature>
<organism evidence="2 3">
    <name type="scientific">Bradyrhizobium uaiense</name>
    <dbReference type="NCBI Taxonomy" id="2594946"/>
    <lineage>
        <taxon>Bacteria</taxon>
        <taxon>Pseudomonadati</taxon>
        <taxon>Pseudomonadota</taxon>
        <taxon>Alphaproteobacteria</taxon>
        <taxon>Hyphomicrobiales</taxon>
        <taxon>Nitrobacteraceae</taxon>
        <taxon>Bradyrhizobium</taxon>
    </lineage>
</organism>
<feature type="non-terminal residue" evidence="2">
    <location>
        <position position="57"/>
    </location>
</feature>
<evidence type="ECO:0000256" key="1">
    <source>
        <dbReference type="SAM" id="Phobius"/>
    </source>
</evidence>
<proteinExistence type="predicted"/>
<accession>A0A6P1BEH6</accession>